<evidence type="ECO:0000313" key="2">
    <source>
        <dbReference type="EMBL" id="GGC42685.1"/>
    </source>
</evidence>
<dbReference type="SUPFAM" id="SSF53335">
    <property type="entry name" value="S-adenosyl-L-methionine-dependent methyltransferases"/>
    <property type="match status" value="1"/>
</dbReference>
<dbReference type="NCBIfam" id="TIGR01444">
    <property type="entry name" value="fkbM_fam"/>
    <property type="match status" value="1"/>
</dbReference>
<gene>
    <name evidence="2" type="ORF">GCM10011506_30360</name>
</gene>
<dbReference type="EMBL" id="BMEC01000010">
    <property type="protein sequence ID" value="GGC42685.1"/>
    <property type="molecule type" value="Genomic_DNA"/>
</dbReference>
<evidence type="ECO:0000313" key="3">
    <source>
        <dbReference type="Proteomes" id="UP000636010"/>
    </source>
</evidence>
<accession>A0ABQ1MTI2</accession>
<proteinExistence type="predicted"/>
<dbReference type="InterPro" id="IPR006342">
    <property type="entry name" value="FkbM_mtfrase"/>
</dbReference>
<comment type="caution">
    <text evidence="2">The sequence shown here is derived from an EMBL/GenBank/DDBJ whole genome shotgun (WGS) entry which is preliminary data.</text>
</comment>
<evidence type="ECO:0000259" key="1">
    <source>
        <dbReference type="Pfam" id="PF05050"/>
    </source>
</evidence>
<feature type="domain" description="Methyltransferase FkbM" evidence="1">
    <location>
        <begin position="74"/>
        <end position="236"/>
    </location>
</feature>
<dbReference type="PANTHER" id="PTHR34203:SF15">
    <property type="entry name" value="SLL1173 PROTEIN"/>
    <property type="match status" value="1"/>
</dbReference>
<dbReference type="RefSeq" id="WP_188465013.1">
    <property type="nucleotide sequence ID" value="NZ_BAABHU010000010.1"/>
</dbReference>
<dbReference type="Gene3D" id="3.40.50.150">
    <property type="entry name" value="Vaccinia Virus protein VP39"/>
    <property type="match status" value="1"/>
</dbReference>
<dbReference type="Proteomes" id="UP000636010">
    <property type="component" value="Unassembled WGS sequence"/>
</dbReference>
<dbReference type="Pfam" id="PF05050">
    <property type="entry name" value="Methyltransf_21"/>
    <property type="match status" value="1"/>
</dbReference>
<keyword evidence="3" id="KW-1185">Reference proteome</keyword>
<reference evidence="3" key="1">
    <citation type="journal article" date="2019" name="Int. J. Syst. Evol. Microbiol.">
        <title>The Global Catalogue of Microorganisms (GCM) 10K type strain sequencing project: providing services to taxonomists for standard genome sequencing and annotation.</title>
        <authorList>
            <consortium name="The Broad Institute Genomics Platform"/>
            <consortium name="The Broad Institute Genome Sequencing Center for Infectious Disease"/>
            <person name="Wu L."/>
            <person name="Ma J."/>
        </authorList>
    </citation>
    <scope>NUCLEOTIDE SEQUENCE [LARGE SCALE GENOMIC DNA]</scope>
    <source>
        <strain evidence="3">CGMCC 1.10832</strain>
    </source>
</reference>
<dbReference type="InterPro" id="IPR029063">
    <property type="entry name" value="SAM-dependent_MTases_sf"/>
</dbReference>
<sequence>MKTYSNKYRILNKIYQLGLLESINFSISTSINKRKFKIPIQAGLGLSHLVNEEPWMTHFLLEFREFFKKKYFLDIGVNIGQTLLKLKSIYPDSKYIGFEPNPHCLSYLSNLTHSNSISNTTILPVAASDKTSLIELLFDNDSLTDSAAGISKFYRKGTKRKINILELDPHLILNLKEKEIGLIKIDVEGSELEVLKGLKQIIENNKPIIFIEILPVYSEENNERLDRQNEIQKLINAFNYEVFRIDEKNLELHLLRAFDVHGDLSLCNYILKPKK</sequence>
<organism evidence="2 3">
    <name type="scientific">Marivirga lumbricoides</name>
    <dbReference type="NCBI Taxonomy" id="1046115"/>
    <lineage>
        <taxon>Bacteria</taxon>
        <taxon>Pseudomonadati</taxon>
        <taxon>Bacteroidota</taxon>
        <taxon>Cytophagia</taxon>
        <taxon>Cytophagales</taxon>
        <taxon>Marivirgaceae</taxon>
        <taxon>Marivirga</taxon>
    </lineage>
</organism>
<dbReference type="PANTHER" id="PTHR34203">
    <property type="entry name" value="METHYLTRANSFERASE, FKBM FAMILY PROTEIN"/>
    <property type="match status" value="1"/>
</dbReference>
<name>A0ABQ1MTI2_9BACT</name>
<dbReference type="InterPro" id="IPR052514">
    <property type="entry name" value="SAM-dependent_MTase"/>
</dbReference>
<protein>
    <recommendedName>
        <fullName evidence="1">Methyltransferase FkbM domain-containing protein</fullName>
    </recommendedName>
</protein>